<dbReference type="GO" id="GO:0098797">
    <property type="term" value="C:plasma membrane protein complex"/>
    <property type="evidence" value="ECO:0007669"/>
    <property type="project" value="TreeGrafter"/>
</dbReference>
<comment type="caution">
    <text evidence="9">The sequence shown here is derived from an EMBL/GenBank/DDBJ whole genome shotgun (WGS) entry which is preliminary data.</text>
</comment>
<dbReference type="EMBL" id="SACY01000001">
    <property type="protein sequence ID" value="RVU26957.1"/>
    <property type="molecule type" value="Genomic_DNA"/>
</dbReference>
<evidence type="ECO:0000256" key="7">
    <source>
        <dbReference type="SAM" id="Phobius"/>
    </source>
</evidence>
<dbReference type="Proteomes" id="UP000282832">
    <property type="component" value="Unassembled WGS sequence"/>
</dbReference>
<evidence type="ECO:0000256" key="2">
    <source>
        <dbReference type="ARBA" id="ARBA00005236"/>
    </source>
</evidence>
<evidence type="ECO:0000256" key="3">
    <source>
        <dbReference type="ARBA" id="ARBA00022475"/>
    </source>
</evidence>
<organism evidence="9 10">
    <name type="scientific">Sandaracinomonas limnophila</name>
    <dbReference type="NCBI Taxonomy" id="1862386"/>
    <lineage>
        <taxon>Bacteria</taxon>
        <taxon>Pseudomonadati</taxon>
        <taxon>Bacteroidota</taxon>
        <taxon>Cytophagia</taxon>
        <taxon>Cytophagales</taxon>
        <taxon>Flectobacillaceae</taxon>
        <taxon>Sandaracinomonas</taxon>
    </lineage>
</organism>
<reference evidence="9 10" key="1">
    <citation type="submission" date="2019-01" db="EMBL/GenBank/DDBJ databases">
        <authorList>
            <person name="Chen W.-M."/>
        </authorList>
    </citation>
    <scope>NUCLEOTIDE SEQUENCE [LARGE SCALE GENOMIC DNA]</scope>
    <source>
        <strain evidence="9 10">FSY-15</strain>
    </source>
</reference>
<dbReference type="PANTHER" id="PTHR30489:SF0">
    <property type="entry name" value="LIPOPROTEIN-RELEASING SYSTEM TRANSMEMBRANE PROTEIN LOLE"/>
    <property type="match status" value="1"/>
</dbReference>
<comment type="subcellular location">
    <subcellularLocation>
        <location evidence="1">Cell membrane</location>
        <topology evidence="1">Multi-pass membrane protein</topology>
    </subcellularLocation>
</comment>
<dbReference type="InterPro" id="IPR003838">
    <property type="entry name" value="ABC3_permease_C"/>
</dbReference>
<name>A0A437PXH5_9BACT</name>
<feature type="transmembrane region" description="Helical" evidence="7">
    <location>
        <begin position="266"/>
        <end position="291"/>
    </location>
</feature>
<keyword evidence="4 7" id="KW-0812">Transmembrane</keyword>
<feature type="domain" description="ABC3 transporter permease C-terminal" evidence="8">
    <location>
        <begin position="268"/>
        <end position="391"/>
    </location>
</feature>
<keyword evidence="10" id="KW-1185">Reference proteome</keyword>
<comment type="similarity">
    <text evidence="2">Belongs to the ABC-4 integral membrane protein family. LolC/E subfamily.</text>
</comment>
<dbReference type="GO" id="GO:0044874">
    <property type="term" value="P:lipoprotein localization to outer membrane"/>
    <property type="evidence" value="ECO:0007669"/>
    <property type="project" value="TreeGrafter"/>
</dbReference>
<evidence type="ECO:0000313" key="9">
    <source>
        <dbReference type="EMBL" id="RVU26957.1"/>
    </source>
</evidence>
<proteinExistence type="inferred from homology"/>
<dbReference type="AlphaFoldDB" id="A0A437PXH5"/>
<feature type="transmembrane region" description="Helical" evidence="7">
    <location>
        <begin position="312"/>
        <end position="340"/>
    </location>
</feature>
<evidence type="ECO:0000256" key="4">
    <source>
        <dbReference type="ARBA" id="ARBA00022692"/>
    </source>
</evidence>
<keyword evidence="6 7" id="KW-0472">Membrane</keyword>
<evidence type="ECO:0000256" key="5">
    <source>
        <dbReference type="ARBA" id="ARBA00022989"/>
    </source>
</evidence>
<feature type="transmembrane region" description="Helical" evidence="7">
    <location>
        <begin position="22"/>
        <end position="48"/>
    </location>
</feature>
<accession>A0A437PXH5</accession>
<sequence length="401" mass="45270">MNFSLFVAKKIRHTEQASFSRTVTYVGIGTIGLGVSIILISFAILFGFKQAIIDKISGFYGDYKISKVSENHSQSASFIQVPPNWESSILQNQEIKFLHKIVQTPGLVVGKKSLSGIIIKGTQSKEFLSTILPQHLLGGRSKFLTKSSIIISKTIAEKCQVKVGDKLILYYLQAANRPRKVTVQAIFETGLEEIDQYTVFCDIGWVKEMIQVPANLYTSVEVHTKEHQTDIYQKLEKSLPETVKVESIQELDPAIFDWLGMLDRNIVILITLLLVVAGFNIIATLWVLIMERIPMIGLLKSMGASNTQIRRIFWWNGMFILIWGLIIGNLFALVFCYLQGEYHLIPLDPSTYYMNSVPIAWSSQSWLLTNIGTIALVAVFLSIPTLYIQKISPLEAIRFRE</sequence>
<evidence type="ECO:0000259" key="8">
    <source>
        <dbReference type="Pfam" id="PF02687"/>
    </source>
</evidence>
<keyword evidence="5 7" id="KW-1133">Transmembrane helix</keyword>
<dbReference type="Pfam" id="PF02687">
    <property type="entry name" value="FtsX"/>
    <property type="match status" value="1"/>
</dbReference>
<gene>
    <name evidence="9" type="ORF">EOJ36_02870</name>
</gene>
<feature type="transmembrane region" description="Helical" evidence="7">
    <location>
        <begin position="366"/>
        <end position="388"/>
    </location>
</feature>
<dbReference type="RefSeq" id="WP_127802508.1">
    <property type="nucleotide sequence ID" value="NZ_SACY01000001.1"/>
</dbReference>
<evidence type="ECO:0000256" key="6">
    <source>
        <dbReference type="ARBA" id="ARBA00023136"/>
    </source>
</evidence>
<dbReference type="InterPro" id="IPR051447">
    <property type="entry name" value="Lipoprotein-release_system"/>
</dbReference>
<evidence type="ECO:0000313" key="10">
    <source>
        <dbReference type="Proteomes" id="UP000282832"/>
    </source>
</evidence>
<dbReference type="OrthoDB" id="1522670at2"/>
<dbReference type="PANTHER" id="PTHR30489">
    <property type="entry name" value="LIPOPROTEIN-RELEASING SYSTEM TRANSMEMBRANE PROTEIN LOLE"/>
    <property type="match status" value="1"/>
</dbReference>
<evidence type="ECO:0000256" key="1">
    <source>
        <dbReference type="ARBA" id="ARBA00004651"/>
    </source>
</evidence>
<protein>
    <submittedName>
        <fullName evidence="9">ABC transporter permease</fullName>
    </submittedName>
</protein>
<keyword evidence="3" id="KW-1003">Cell membrane</keyword>